<dbReference type="CDD" id="cd06578">
    <property type="entry name" value="HemD"/>
    <property type="match status" value="1"/>
</dbReference>
<dbReference type="InterPro" id="IPR003754">
    <property type="entry name" value="4pyrrol_synth_uPrphyn_synth"/>
</dbReference>
<organism evidence="2 3">
    <name type="scientific">Lentinula aciculospora</name>
    <dbReference type="NCBI Taxonomy" id="153920"/>
    <lineage>
        <taxon>Eukaryota</taxon>
        <taxon>Fungi</taxon>
        <taxon>Dikarya</taxon>
        <taxon>Basidiomycota</taxon>
        <taxon>Agaricomycotina</taxon>
        <taxon>Agaricomycetes</taxon>
        <taxon>Agaricomycetidae</taxon>
        <taxon>Agaricales</taxon>
        <taxon>Marasmiineae</taxon>
        <taxon>Omphalotaceae</taxon>
        <taxon>Lentinula</taxon>
    </lineage>
</organism>
<dbReference type="Proteomes" id="UP001150266">
    <property type="component" value="Unassembled WGS sequence"/>
</dbReference>
<dbReference type="PANTHER" id="PTHR12390:SF0">
    <property type="entry name" value="UROPORPHYRINOGEN-III SYNTHASE"/>
    <property type="match status" value="1"/>
</dbReference>
<gene>
    <name evidence="2" type="ORF">J3R30DRAFT_2387357</name>
</gene>
<dbReference type="OrthoDB" id="5595751at2759"/>
<dbReference type="InterPro" id="IPR036108">
    <property type="entry name" value="4pyrrol_syn_uPrphyn_synt_sf"/>
</dbReference>
<dbReference type="InterPro" id="IPR039793">
    <property type="entry name" value="UROS/Hem4"/>
</dbReference>
<accession>A0A9W9AFY8</accession>
<evidence type="ECO:0000313" key="3">
    <source>
        <dbReference type="Proteomes" id="UP001150266"/>
    </source>
</evidence>
<dbReference type="PANTHER" id="PTHR12390">
    <property type="entry name" value="UROPORPHYRINOGEN III SYNTHASE"/>
    <property type="match status" value="1"/>
</dbReference>
<dbReference type="Pfam" id="PF02602">
    <property type="entry name" value="HEM4"/>
    <property type="match status" value="1"/>
</dbReference>
<protein>
    <submittedName>
        <fullName evidence="2">Tetrapyrrole biosynthesis, uroporphyrinogen III synthase</fullName>
    </submittedName>
</protein>
<evidence type="ECO:0000259" key="1">
    <source>
        <dbReference type="Pfam" id="PF02602"/>
    </source>
</evidence>
<sequence length="281" mass="30834">MAILAILLRAADMSTTDKYEAAFNAFGPHCKGVCIPVLETVLVNLEKLKQTIIAGPKVDGVIMTSARSCEAWKTVIAQSTTEQTAQWLKVPFYVVGTATANSLSEISPQSDQIRGEHSGTAEQLARFILEEPNCSKRLLYLIGDKNRETLTKILNEGQVDLLPLQVYETSGSSKFPVDLSEALKGRQRDAEIWITFFAPSAAEFVYPYLQAHFCFRSIGTTQALIDDDRPLVRIAAIGPTTASFLRDKLHLHVDAIPAKPNPESLIEAMRVASSPASPFLQ</sequence>
<dbReference type="SUPFAM" id="SSF69618">
    <property type="entry name" value="HemD-like"/>
    <property type="match status" value="1"/>
</dbReference>
<name>A0A9W9AFY8_9AGAR</name>
<keyword evidence="3" id="KW-1185">Reference proteome</keyword>
<dbReference type="Gene3D" id="3.40.50.10090">
    <property type="match status" value="2"/>
</dbReference>
<dbReference type="GO" id="GO:0005829">
    <property type="term" value="C:cytosol"/>
    <property type="evidence" value="ECO:0007669"/>
    <property type="project" value="TreeGrafter"/>
</dbReference>
<proteinExistence type="predicted"/>
<feature type="domain" description="Tetrapyrrole biosynthesis uroporphyrinogen III synthase" evidence="1">
    <location>
        <begin position="23"/>
        <end position="267"/>
    </location>
</feature>
<dbReference type="AlphaFoldDB" id="A0A9W9AFY8"/>
<comment type="caution">
    <text evidence="2">The sequence shown here is derived from an EMBL/GenBank/DDBJ whole genome shotgun (WGS) entry which is preliminary data.</text>
</comment>
<dbReference type="GO" id="GO:0006780">
    <property type="term" value="P:uroporphyrinogen III biosynthetic process"/>
    <property type="evidence" value="ECO:0007669"/>
    <property type="project" value="InterPro"/>
</dbReference>
<reference evidence="2" key="1">
    <citation type="submission" date="2022-08" db="EMBL/GenBank/DDBJ databases">
        <title>A Global Phylogenomic Analysis of the Shiitake Genus Lentinula.</title>
        <authorList>
            <consortium name="DOE Joint Genome Institute"/>
            <person name="Sierra-Patev S."/>
            <person name="Min B."/>
            <person name="Naranjo-Ortiz M."/>
            <person name="Looney B."/>
            <person name="Konkel Z."/>
            <person name="Slot J.C."/>
            <person name="Sakamoto Y."/>
            <person name="Steenwyk J.L."/>
            <person name="Rokas A."/>
            <person name="Carro J."/>
            <person name="Camarero S."/>
            <person name="Ferreira P."/>
            <person name="Molpeceres G."/>
            <person name="Ruiz-Duenas F.J."/>
            <person name="Serrano A."/>
            <person name="Henrissat B."/>
            <person name="Drula E."/>
            <person name="Hughes K.W."/>
            <person name="Mata J.L."/>
            <person name="Ishikawa N.K."/>
            <person name="Vargas-Isla R."/>
            <person name="Ushijima S."/>
            <person name="Smith C.A."/>
            <person name="Ahrendt S."/>
            <person name="Andreopoulos W."/>
            <person name="He G."/>
            <person name="Labutti K."/>
            <person name="Lipzen A."/>
            <person name="Ng V."/>
            <person name="Riley R."/>
            <person name="Sandor L."/>
            <person name="Barry K."/>
            <person name="Martinez A.T."/>
            <person name="Xiao Y."/>
            <person name="Gibbons J.G."/>
            <person name="Terashima K."/>
            <person name="Grigoriev I.V."/>
            <person name="Hibbett D.S."/>
        </authorList>
    </citation>
    <scope>NUCLEOTIDE SEQUENCE</scope>
    <source>
        <strain evidence="2">JLM2183</strain>
    </source>
</reference>
<dbReference type="GO" id="GO:0004852">
    <property type="term" value="F:uroporphyrinogen-III synthase activity"/>
    <property type="evidence" value="ECO:0007669"/>
    <property type="project" value="InterPro"/>
</dbReference>
<dbReference type="EMBL" id="JAOTPV010000006">
    <property type="protein sequence ID" value="KAJ4481004.1"/>
    <property type="molecule type" value="Genomic_DNA"/>
</dbReference>
<evidence type="ECO:0000313" key="2">
    <source>
        <dbReference type="EMBL" id="KAJ4481004.1"/>
    </source>
</evidence>